<dbReference type="Pfam" id="PF04051">
    <property type="entry name" value="TRAPP"/>
    <property type="match status" value="1"/>
</dbReference>
<name>G7YEY9_CLOSI</name>
<protein>
    <submittedName>
        <fullName evidence="8">Trafficking protein particle complex subunit 3</fullName>
    </submittedName>
</protein>
<evidence type="ECO:0000256" key="1">
    <source>
        <dbReference type="ARBA" id="ARBA00004222"/>
    </source>
</evidence>
<dbReference type="GO" id="GO:0030008">
    <property type="term" value="C:TRAPP complex"/>
    <property type="evidence" value="ECO:0007669"/>
    <property type="project" value="InterPro"/>
</dbReference>
<dbReference type="SUPFAM" id="SSF111126">
    <property type="entry name" value="Ligand-binding domain in the NO signalling and Golgi transport"/>
    <property type="match status" value="1"/>
</dbReference>
<keyword evidence="7" id="KW-0333">Golgi apparatus</keyword>
<dbReference type="InterPro" id="IPR016721">
    <property type="entry name" value="Bet3"/>
</dbReference>
<dbReference type="Proteomes" id="UP000008909">
    <property type="component" value="Unassembled WGS sequence"/>
</dbReference>
<evidence type="ECO:0000256" key="4">
    <source>
        <dbReference type="ARBA" id="ARBA00022448"/>
    </source>
</evidence>
<sequence length="243" mass="26840">MSVHTDLEAWLIRKAEEMEEAKNTGDTYCGVCGICIVHTHITLVLTVVLLSWRNYSGESTPLFLQVASLAGIHNAGGEQSHQRSMKTSHQRQSSVRAIMLENVKTLAGPLIRGFNIGLRIVEDYLARGNPGRCTDFKETAAALVKGFKLFLGITPNVGKFSATGDEFSITLDTNPLTEFVDLPPEHPKLLYSNVLAGAIRGALHNVQLEVDARFVQDQLRGDQVNEIRVKFIRRIKEVVAGED</sequence>
<keyword evidence="4" id="KW-0813">Transport</keyword>
<keyword evidence="6" id="KW-0931">ER-Golgi transport</keyword>
<keyword evidence="9" id="KW-1185">Reference proteome</keyword>
<organism evidence="8 9">
    <name type="scientific">Clonorchis sinensis</name>
    <name type="common">Chinese liver fluke</name>
    <dbReference type="NCBI Taxonomy" id="79923"/>
    <lineage>
        <taxon>Eukaryota</taxon>
        <taxon>Metazoa</taxon>
        <taxon>Spiralia</taxon>
        <taxon>Lophotrochozoa</taxon>
        <taxon>Platyhelminthes</taxon>
        <taxon>Trematoda</taxon>
        <taxon>Digenea</taxon>
        <taxon>Opisthorchiida</taxon>
        <taxon>Opisthorchiata</taxon>
        <taxon>Opisthorchiidae</taxon>
        <taxon>Clonorchis</taxon>
    </lineage>
</organism>
<dbReference type="AlphaFoldDB" id="G7YEY9"/>
<dbReference type="GO" id="GO:0005783">
    <property type="term" value="C:endoplasmic reticulum"/>
    <property type="evidence" value="ECO:0007669"/>
    <property type="project" value="UniProtKB-SubCell"/>
</dbReference>
<evidence type="ECO:0000256" key="7">
    <source>
        <dbReference type="ARBA" id="ARBA00023034"/>
    </source>
</evidence>
<dbReference type="Gene3D" id="3.30.1380.20">
    <property type="entry name" value="Trafficking protein particle complex subunit 3"/>
    <property type="match status" value="1"/>
</dbReference>
<dbReference type="InterPro" id="IPR007194">
    <property type="entry name" value="TRAPP_component"/>
</dbReference>
<dbReference type="CDD" id="cd14942">
    <property type="entry name" value="TRAPPC3_bet3"/>
    <property type="match status" value="1"/>
</dbReference>
<dbReference type="InterPro" id="IPR024096">
    <property type="entry name" value="NO_sig/Golgi_transp_ligand-bd"/>
</dbReference>
<evidence type="ECO:0000313" key="8">
    <source>
        <dbReference type="EMBL" id="GAA51522.1"/>
    </source>
</evidence>
<evidence type="ECO:0000256" key="6">
    <source>
        <dbReference type="ARBA" id="ARBA00022892"/>
    </source>
</evidence>
<evidence type="ECO:0000313" key="9">
    <source>
        <dbReference type="Proteomes" id="UP000008909"/>
    </source>
</evidence>
<dbReference type="EMBL" id="DF143164">
    <property type="protein sequence ID" value="GAA51522.1"/>
    <property type="molecule type" value="Genomic_DNA"/>
</dbReference>
<accession>G7YEY9</accession>
<gene>
    <name evidence="8" type="ORF">CLF_106324</name>
</gene>
<reference key="2">
    <citation type="submission" date="2011-10" db="EMBL/GenBank/DDBJ databases">
        <title>The genome and transcriptome sequence of Clonorchis sinensis provide insights into the carcinogenic liver fluke.</title>
        <authorList>
            <person name="Wang X."/>
            <person name="Huang Y."/>
            <person name="Chen W."/>
            <person name="Liu H."/>
            <person name="Guo L."/>
            <person name="Chen Y."/>
            <person name="Luo F."/>
            <person name="Zhou W."/>
            <person name="Sun J."/>
            <person name="Mao Q."/>
            <person name="Liang P."/>
            <person name="Zhou C."/>
            <person name="Tian Y."/>
            <person name="Men J."/>
            <person name="Lv X."/>
            <person name="Huang L."/>
            <person name="Zhou J."/>
            <person name="Hu Y."/>
            <person name="Li R."/>
            <person name="Zhang F."/>
            <person name="Lei H."/>
            <person name="Li X."/>
            <person name="Hu X."/>
            <person name="Liang C."/>
            <person name="Xu J."/>
            <person name="Wu Z."/>
            <person name="Yu X."/>
        </authorList>
    </citation>
    <scope>NUCLEOTIDE SEQUENCE</scope>
    <source>
        <strain>Henan</strain>
    </source>
</reference>
<proteinExistence type="inferred from homology"/>
<dbReference type="PANTHER" id="PTHR13048">
    <property type="entry name" value="TRAFFICKING PROTEIN PARTICLE COMPLEX SUBUNIT 3"/>
    <property type="match status" value="1"/>
</dbReference>
<keyword evidence="5" id="KW-0256">Endoplasmic reticulum</keyword>
<evidence type="ECO:0000256" key="5">
    <source>
        <dbReference type="ARBA" id="ARBA00022824"/>
    </source>
</evidence>
<dbReference type="GO" id="GO:0048193">
    <property type="term" value="P:Golgi vesicle transport"/>
    <property type="evidence" value="ECO:0007669"/>
    <property type="project" value="InterPro"/>
</dbReference>
<evidence type="ECO:0000256" key="3">
    <source>
        <dbReference type="ARBA" id="ARBA00006218"/>
    </source>
</evidence>
<comment type="similarity">
    <text evidence="3">Belongs to the TRAPP small subunits family. BET3 subfamily.</text>
</comment>
<dbReference type="GO" id="GO:0005794">
    <property type="term" value="C:Golgi apparatus"/>
    <property type="evidence" value="ECO:0007669"/>
    <property type="project" value="UniProtKB-SubCell"/>
</dbReference>
<evidence type="ECO:0000256" key="2">
    <source>
        <dbReference type="ARBA" id="ARBA00004240"/>
    </source>
</evidence>
<reference evidence="8" key="1">
    <citation type="journal article" date="2011" name="Genome Biol.">
        <title>The draft genome of the carcinogenic human liver fluke Clonorchis sinensis.</title>
        <authorList>
            <person name="Wang X."/>
            <person name="Chen W."/>
            <person name="Huang Y."/>
            <person name="Sun J."/>
            <person name="Men J."/>
            <person name="Liu H."/>
            <person name="Luo F."/>
            <person name="Guo L."/>
            <person name="Lv X."/>
            <person name="Deng C."/>
            <person name="Zhou C."/>
            <person name="Fan Y."/>
            <person name="Li X."/>
            <person name="Huang L."/>
            <person name="Hu Y."/>
            <person name="Liang C."/>
            <person name="Hu X."/>
            <person name="Xu J."/>
            <person name="Yu X."/>
        </authorList>
    </citation>
    <scope>NUCLEOTIDE SEQUENCE [LARGE SCALE GENOMIC DNA]</scope>
    <source>
        <strain evidence="8">Henan</strain>
    </source>
</reference>
<comment type="subcellular location">
    <subcellularLocation>
        <location evidence="2">Endoplasmic reticulum</location>
    </subcellularLocation>
    <subcellularLocation>
        <location evidence="1">Golgi apparatus</location>
        <location evidence="1">cis-Golgi network</location>
    </subcellularLocation>
</comment>